<dbReference type="RefSeq" id="XP_007403767.1">
    <property type="nucleotide sequence ID" value="XM_007403705.1"/>
</dbReference>
<dbReference type="KEGG" id="mlr:MELLADRAFT_76373"/>
<accession>F4R4L5</accession>
<feature type="region of interest" description="Disordered" evidence="1">
    <location>
        <begin position="258"/>
        <end position="282"/>
    </location>
</feature>
<dbReference type="VEuPathDB" id="FungiDB:MELLADRAFT_76373"/>
<dbReference type="Proteomes" id="UP000001072">
    <property type="component" value="Unassembled WGS sequence"/>
</dbReference>
<dbReference type="HOGENOM" id="CLU_987218_0_0_1"/>
<evidence type="ECO:0000256" key="1">
    <source>
        <dbReference type="SAM" id="MobiDB-lite"/>
    </source>
</evidence>
<dbReference type="GeneID" id="18932773"/>
<evidence type="ECO:0000313" key="3">
    <source>
        <dbReference type="Proteomes" id="UP000001072"/>
    </source>
</evidence>
<feature type="compositionally biased region" description="Polar residues" evidence="1">
    <location>
        <begin position="189"/>
        <end position="212"/>
    </location>
</feature>
<reference evidence="3" key="1">
    <citation type="journal article" date="2011" name="Proc. Natl. Acad. Sci. U.S.A.">
        <title>Obligate biotrophy features unraveled by the genomic analysis of rust fungi.</title>
        <authorList>
            <person name="Duplessis S."/>
            <person name="Cuomo C.A."/>
            <person name="Lin Y.-C."/>
            <person name="Aerts A."/>
            <person name="Tisserant E."/>
            <person name="Veneault-Fourrey C."/>
            <person name="Joly D.L."/>
            <person name="Hacquard S."/>
            <person name="Amselem J."/>
            <person name="Cantarel B.L."/>
            <person name="Chiu R."/>
            <person name="Coutinho P.M."/>
            <person name="Feau N."/>
            <person name="Field M."/>
            <person name="Frey P."/>
            <person name="Gelhaye E."/>
            <person name="Goldberg J."/>
            <person name="Grabherr M.G."/>
            <person name="Kodira C.D."/>
            <person name="Kohler A."/>
            <person name="Kuees U."/>
            <person name="Lindquist E.A."/>
            <person name="Lucas S.M."/>
            <person name="Mago R."/>
            <person name="Mauceli E."/>
            <person name="Morin E."/>
            <person name="Murat C."/>
            <person name="Pangilinan J.L."/>
            <person name="Park R."/>
            <person name="Pearson M."/>
            <person name="Quesneville H."/>
            <person name="Rouhier N."/>
            <person name="Sakthikumar S."/>
            <person name="Salamov A.A."/>
            <person name="Schmutz J."/>
            <person name="Selles B."/>
            <person name="Shapiro H."/>
            <person name="Tanguay P."/>
            <person name="Tuskan G.A."/>
            <person name="Henrissat B."/>
            <person name="Van de Peer Y."/>
            <person name="Rouze P."/>
            <person name="Ellis J.G."/>
            <person name="Dodds P.N."/>
            <person name="Schein J.E."/>
            <person name="Zhong S."/>
            <person name="Hamelin R.C."/>
            <person name="Grigoriev I.V."/>
            <person name="Szabo L.J."/>
            <person name="Martin F."/>
        </authorList>
    </citation>
    <scope>NUCLEOTIDE SEQUENCE [LARGE SCALE GENOMIC DNA]</scope>
    <source>
        <strain evidence="3">98AG31 / pathotype 3-4-7</strain>
    </source>
</reference>
<feature type="region of interest" description="Disordered" evidence="1">
    <location>
        <begin position="182"/>
        <end position="216"/>
    </location>
</feature>
<evidence type="ECO:0000313" key="2">
    <source>
        <dbReference type="EMBL" id="EGG12829.1"/>
    </source>
</evidence>
<gene>
    <name evidence="2" type="ORF">MELLADRAFT_76373</name>
</gene>
<dbReference type="InParanoid" id="F4R4L5"/>
<dbReference type="EMBL" id="GL883090">
    <property type="protein sequence ID" value="EGG12829.1"/>
    <property type="molecule type" value="Genomic_DNA"/>
</dbReference>
<protein>
    <submittedName>
        <fullName evidence="2">Uncharacterized protein</fullName>
    </submittedName>
</protein>
<keyword evidence="3" id="KW-1185">Reference proteome</keyword>
<name>F4R4L5_MELLP</name>
<organism evidence="3">
    <name type="scientific">Melampsora larici-populina (strain 98AG31 / pathotype 3-4-7)</name>
    <name type="common">Poplar leaf rust fungus</name>
    <dbReference type="NCBI Taxonomy" id="747676"/>
    <lineage>
        <taxon>Eukaryota</taxon>
        <taxon>Fungi</taxon>
        <taxon>Dikarya</taxon>
        <taxon>Basidiomycota</taxon>
        <taxon>Pucciniomycotina</taxon>
        <taxon>Pucciniomycetes</taxon>
        <taxon>Pucciniales</taxon>
        <taxon>Melampsoraceae</taxon>
        <taxon>Melampsora</taxon>
    </lineage>
</organism>
<dbReference type="OrthoDB" id="2503944at2759"/>
<proteinExistence type="predicted"/>
<dbReference type="AlphaFoldDB" id="F4R4L5"/>
<sequence length="282" mass="32596">MAQIQDQDPLWSQNDRIKSNRPLSVQEWRKSVFMSTQLRVDSRQSDKCESSGLSQVEIDWSSHQPYVDFIPNRPRSQTCQLPTPVQSYRKRQSLRITPLIDLNQPRDASGRPITYEEDERRRRERAQLLTGRFSNKSTPGLSSGSLLVIDDELEVRHRAAMRRLQAEAIDQIEQAEMLQQRRMARCRQSRSSTVSKSRGTGFDSQPESPTRTENQHHFDIPYRNTKLDPRPVVGRLVQKGSAKILKVVRSIGHLRHKASRPLQRIEPEKGSSSQSFIYVEKP</sequence>